<sequence>MDSLTELFCLIDDFCRVFEPPWKRHLLASGAKRRQRPSTLSLSELMTLSILFHQLRIRQLKSSYLGYVCRHLRAEFPRLPSYPRCVEFLPRCVVPLAALFILFKGECDGISIADATALAVCDNRRIRRHQVFQGLLSAARPRWAWFYGLKLHAIINSKGQLIGLKLTPGNVDDRKPMPELCQGLFGQLFADKGYLSKELTETLAGLGIQLITPLRKNMKPVPRTDFEKAILRRRALIETVFDELKNLCQIEHTRHRSVGNFVVNLMSGIIAYCLCDNKPTLSLLKVNLVPQT</sequence>
<evidence type="ECO:0000313" key="3">
    <source>
        <dbReference type="Proteomes" id="UP000005090"/>
    </source>
</evidence>
<reference evidence="2 3" key="1">
    <citation type="journal article" date="2013" name="Genome Announc.">
        <title>Genome Sequence of the Obligate Gammaproteobacterial Methanotroph Methylomicrobium album Strain BG8.</title>
        <authorList>
            <person name="Kits K.D."/>
            <person name="Kalyuzhnaya M.G."/>
            <person name="Klotz M.G."/>
            <person name="Jetten M.S."/>
            <person name="Op den Camp H.J."/>
            <person name="Vuilleumier S."/>
            <person name="Bringel F."/>
            <person name="Dispirito A.A."/>
            <person name="Murrell J.C."/>
            <person name="Bruce D."/>
            <person name="Cheng J.F."/>
            <person name="Copeland A."/>
            <person name="Goodwin L."/>
            <person name="Hauser L."/>
            <person name="Lajus A."/>
            <person name="Land M.L."/>
            <person name="Lapidus A."/>
            <person name="Lucas S."/>
            <person name="Medigue C."/>
            <person name="Pitluck S."/>
            <person name="Woyke T."/>
            <person name="Zeytun A."/>
            <person name="Stein L.Y."/>
        </authorList>
    </citation>
    <scope>NUCLEOTIDE SEQUENCE [LARGE SCALE GENOMIC DNA]</scope>
    <source>
        <strain evidence="2 3">BG8</strain>
    </source>
</reference>
<dbReference type="Proteomes" id="UP000005090">
    <property type="component" value="Chromosome"/>
</dbReference>
<feature type="domain" description="Transposase DDE" evidence="1">
    <location>
        <begin position="104"/>
        <end position="258"/>
    </location>
</feature>
<keyword evidence="3" id="KW-1185">Reference proteome</keyword>
<dbReference type="InterPro" id="IPR025668">
    <property type="entry name" value="Tnp_DDE_dom"/>
</dbReference>
<dbReference type="Pfam" id="PF13612">
    <property type="entry name" value="DDE_Tnp_1_3"/>
    <property type="match status" value="1"/>
</dbReference>
<evidence type="ECO:0000259" key="1">
    <source>
        <dbReference type="Pfam" id="PF13612"/>
    </source>
</evidence>
<gene>
    <name evidence="2" type="ORF">Metal_0593</name>
</gene>
<protein>
    <submittedName>
        <fullName evidence="2">Transposase family protein</fullName>
    </submittedName>
</protein>
<dbReference type="InterPro" id="IPR012337">
    <property type="entry name" value="RNaseH-like_sf"/>
</dbReference>
<dbReference type="SUPFAM" id="SSF53098">
    <property type="entry name" value="Ribonuclease H-like"/>
    <property type="match status" value="1"/>
</dbReference>
<dbReference type="RefSeq" id="WP_005369466.1">
    <property type="nucleotide sequence ID" value="NZ_CM001475.1"/>
</dbReference>
<name>H8GP16_METAL</name>
<evidence type="ECO:0000313" key="2">
    <source>
        <dbReference type="EMBL" id="EIC28438.1"/>
    </source>
</evidence>
<proteinExistence type="predicted"/>
<dbReference type="EMBL" id="CM001475">
    <property type="protein sequence ID" value="EIC28438.1"/>
    <property type="molecule type" value="Genomic_DNA"/>
</dbReference>
<organism evidence="2 3">
    <name type="scientific">Methylomicrobium album BG8</name>
    <dbReference type="NCBI Taxonomy" id="686340"/>
    <lineage>
        <taxon>Bacteria</taxon>
        <taxon>Pseudomonadati</taxon>
        <taxon>Pseudomonadota</taxon>
        <taxon>Gammaproteobacteria</taxon>
        <taxon>Methylococcales</taxon>
        <taxon>Methylococcaceae</taxon>
        <taxon>Methylomicrobium</taxon>
    </lineage>
</organism>
<accession>H8GP16</accession>
<dbReference type="AlphaFoldDB" id="H8GP16"/>
<dbReference type="eggNOG" id="COG3039">
    <property type="taxonomic scope" value="Bacteria"/>
</dbReference>
<dbReference type="NCBIfam" id="NF033520">
    <property type="entry name" value="transpos_IS982"/>
    <property type="match status" value="1"/>
</dbReference>
<dbReference type="HOGENOM" id="CLU_073308_1_0_6"/>